<dbReference type="SUPFAM" id="SSF50630">
    <property type="entry name" value="Acid proteases"/>
    <property type="match status" value="1"/>
</dbReference>
<dbReference type="AlphaFoldDB" id="A0A2S2PW08"/>
<evidence type="ECO:0008006" key="3">
    <source>
        <dbReference type="Google" id="ProtNLM"/>
    </source>
</evidence>
<evidence type="ECO:0000256" key="1">
    <source>
        <dbReference type="SAM" id="MobiDB-lite"/>
    </source>
</evidence>
<feature type="compositionally biased region" description="Polar residues" evidence="1">
    <location>
        <begin position="17"/>
        <end position="28"/>
    </location>
</feature>
<feature type="region of interest" description="Disordered" evidence="1">
    <location>
        <begin position="1"/>
        <end position="70"/>
    </location>
</feature>
<dbReference type="Pfam" id="PF13975">
    <property type="entry name" value="gag-asp_proteas"/>
    <property type="match status" value="1"/>
</dbReference>
<dbReference type="Gene3D" id="2.40.70.10">
    <property type="entry name" value="Acid Proteases"/>
    <property type="match status" value="1"/>
</dbReference>
<accession>A0A2S2PW08</accession>
<gene>
    <name evidence="2" type="ORF">g.25402</name>
</gene>
<organism evidence="2">
    <name type="scientific">Sipha flava</name>
    <name type="common">yellow sugarcane aphid</name>
    <dbReference type="NCBI Taxonomy" id="143950"/>
    <lineage>
        <taxon>Eukaryota</taxon>
        <taxon>Metazoa</taxon>
        <taxon>Ecdysozoa</taxon>
        <taxon>Arthropoda</taxon>
        <taxon>Hexapoda</taxon>
        <taxon>Insecta</taxon>
        <taxon>Pterygota</taxon>
        <taxon>Neoptera</taxon>
        <taxon>Paraneoptera</taxon>
        <taxon>Hemiptera</taxon>
        <taxon>Sternorrhyncha</taxon>
        <taxon>Aphidomorpha</taxon>
        <taxon>Aphidoidea</taxon>
        <taxon>Aphididae</taxon>
        <taxon>Sipha</taxon>
    </lineage>
</organism>
<dbReference type="OrthoDB" id="6382339at2759"/>
<name>A0A2S2PW08_9HEMI</name>
<dbReference type="EMBL" id="GGMS01000331">
    <property type="protein sequence ID" value="MBY69534.1"/>
    <property type="molecule type" value="Transcribed_RNA"/>
</dbReference>
<proteinExistence type="predicted"/>
<dbReference type="CDD" id="cd00303">
    <property type="entry name" value="retropepsin_like"/>
    <property type="match status" value="1"/>
</dbReference>
<protein>
    <recommendedName>
        <fullName evidence="3">Peptidase A2 domain-containing protein</fullName>
    </recommendedName>
</protein>
<feature type="compositionally biased region" description="Low complexity" evidence="1">
    <location>
        <begin position="29"/>
        <end position="56"/>
    </location>
</feature>
<reference evidence="2" key="1">
    <citation type="submission" date="2018-04" db="EMBL/GenBank/DDBJ databases">
        <title>Transcriptome assembly of Sipha flava.</title>
        <authorList>
            <person name="Scully E.D."/>
            <person name="Geib S.M."/>
            <person name="Palmer N.A."/>
            <person name="Koch K."/>
            <person name="Bradshaw J."/>
            <person name="Heng-Moss T."/>
            <person name="Sarath G."/>
        </authorList>
    </citation>
    <scope>NUCLEOTIDE SEQUENCE</scope>
</reference>
<sequence>MSTKSTTGRMATRRLSSKISSTHTRQTYTPTAAQSTADTTQSPVVTQSTTVDSQTPASTENAQDTETTDSDVLVMAIHTVSPRPEIAVENQLPRPHECPVSTDATRTRPDKIPTHAVELEFRSGFVTAMLDSQAQKSYISPIIAKKFGTPINGLPTTVRLADGHTKSTVGTAVFATRIGDLEIEFTASILEDLYCEVLLGHDFLVQNEVSWDYAACTIHLGARRRTTACWKGHTTTPTNTAPDLS</sequence>
<evidence type="ECO:0000313" key="2">
    <source>
        <dbReference type="EMBL" id="MBY69534.1"/>
    </source>
</evidence>
<dbReference type="InterPro" id="IPR021109">
    <property type="entry name" value="Peptidase_aspartic_dom_sf"/>
</dbReference>